<feature type="non-terminal residue" evidence="2">
    <location>
        <position position="1"/>
    </location>
</feature>
<organism evidence="2">
    <name type="scientific">uncultured Solirubrobacteraceae bacterium</name>
    <dbReference type="NCBI Taxonomy" id="1162706"/>
    <lineage>
        <taxon>Bacteria</taxon>
        <taxon>Bacillati</taxon>
        <taxon>Actinomycetota</taxon>
        <taxon>Thermoleophilia</taxon>
        <taxon>Solirubrobacterales</taxon>
        <taxon>Solirubrobacteraceae</taxon>
        <taxon>environmental samples</taxon>
    </lineage>
</organism>
<feature type="compositionally biased region" description="Low complexity" evidence="1">
    <location>
        <begin position="295"/>
        <end position="306"/>
    </location>
</feature>
<feature type="region of interest" description="Disordered" evidence="1">
    <location>
        <begin position="295"/>
        <end position="324"/>
    </location>
</feature>
<feature type="non-terminal residue" evidence="2">
    <location>
        <position position="360"/>
    </location>
</feature>
<dbReference type="AlphaFoldDB" id="A0A6J4RBX8"/>
<feature type="compositionally biased region" description="Basic residues" evidence="1">
    <location>
        <begin position="311"/>
        <end position="324"/>
    </location>
</feature>
<accession>A0A6J4RBX8</accession>
<reference evidence="2" key="1">
    <citation type="submission" date="2020-02" db="EMBL/GenBank/DDBJ databases">
        <authorList>
            <person name="Meier V. D."/>
        </authorList>
    </citation>
    <scope>NUCLEOTIDE SEQUENCE</scope>
    <source>
        <strain evidence="2">AVDCRST_MAG13</strain>
    </source>
</reference>
<proteinExistence type="predicted"/>
<feature type="region of interest" description="Disordered" evidence="1">
    <location>
        <begin position="20"/>
        <end position="82"/>
    </location>
</feature>
<feature type="region of interest" description="Disordered" evidence="1">
    <location>
        <begin position="101"/>
        <end position="258"/>
    </location>
</feature>
<gene>
    <name evidence="2" type="ORF">AVDCRST_MAG13-379</name>
</gene>
<evidence type="ECO:0000313" key="2">
    <source>
        <dbReference type="EMBL" id="CAA9469690.1"/>
    </source>
</evidence>
<dbReference type="EMBL" id="CADCVO010000055">
    <property type="protein sequence ID" value="CAA9469690.1"/>
    <property type="molecule type" value="Genomic_DNA"/>
</dbReference>
<feature type="compositionally biased region" description="Basic residues" evidence="1">
    <location>
        <begin position="38"/>
        <end position="65"/>
    </location>
</feature>
<dbReference type="EC" id="2.7.8.12" evidence="2"/>
<protein>
    <submittedName>
        <fullName evidence="2">CDP-glycerol:poly(Glycerophosphate) glycerophosphotransferase</fullName>
        <ecNumber evidence="2">2.7.8.12</ecNumber>
    </submittedName>
</protein>
<feature type="compositionally biased region" description="Low complexity" evidence="1">
    <location>
        <begin position="20"/>
        <end position="35"/>
    </location>
</feature>
<name>A0A6J4RBX8_9ACTN</name>
<keyword evidence="2" id="KW-0808">Transferase</keyword>
<sequence length="360" mass="38967">ERRDGGLLELARALVGLPARGVGRAPAPRGPAAAGLGRGRRRGRGPARGSRARGARLARGARRARGGPLGGLERRPADGLVQAPRLRLPADVARHAVQAHRLRRREPHLPRRGVPLRRRARARGGQVGHPALPEPVLHPGPARRVPLRGRDPRDGLPPQRPPAVPGARGGPGARARGARAPRGRPGRPLRPHLARHVRAQARARPAAPAPRARRGHDDARPRPRAHRPHRPGPGRPRRAQRLPLARHDRAVPRRGRAHHGLLLRDVRLRHHGQAAPALHARPRALPRPDPRLHLPLRGRGAGAAAADLRRGGGRAGRRRGRHGAVPRALRGLGRALLPVGRRRCGRARRGGGLRPRKGRL</sequence>
<feature type="compositionally biased region" description="Basic residues" evidence="1">
    <location>
        <begin position="101"/>
        <end position="122"/>
    </location>
</feature>
<feature type="compositionally biased region" description="Basic residues" evidence="1">
    <location>
        <begin position="222"/>
        <end position="240"/>
    </location>
</feature>
<dbReference type="GO" id="GO:0047355">
    <property type="term" value="F:CDP-glycerol glycerophosphotransferase activity"/>
    <property type="evidence" value="ECO:0007669"/>
    <property type="project" value="UniProtKB-EC"/>
</dbReference>
<evidence type="ECO:0000256" key="1">
    <source>
        <dbReference type="SAM" id="MobiDB-lite"/>
    </source>
</evidence>
<feature type="compositionally biased region" description="Basic residues" evidence="1">
    <location>
        <begin position="176"/>
        <end position="201"/>
    </location>
</feature>